<name>A0A6J6II60_9ZZZZ</name>
<feature type="region of interest" description="Disordered" evidence="1">
    <location>
        <begin position="22"/>
        <end position="44"/>
    </location>
</feature>
<dbReference type="EMBL" id="CAEZVH010000038">
    <property type="protein sequence ID" value="CAB4624138.1"/>
    <property type="molecule type" value="Genomic_DNA"/>
</dbReference>
<protein>
    <submittedName>
        <fullName evidence="2">Unannotated protein</fullName>
    </submittedName>
</protein>
<dbReference type="AlphaFoldDB" id="A0A6J6II60"/>
<accession>A0A6J6II60</accession>
<reference evidence="2" key="1">
    <citation type="submission" date="2020-05" db="EMBL/GenBank/DDBJ databases">
        <authorList>
            <person name="Chiriac C."/>
            <person name="Salcher M."/>
            <person name="Ghai R."/>
            <person name="Kavagutti S V."/>
        </authorList>
    </citation>
    <scope>NUCLEOTIDE SEQUENCE</scope>
</reference>
<evidence type="ECO:0000313" key="2">
    <source>
        <dbReference type="EMBL" id="CAB4624138.1"/>
    </source>
</evidence>
<evidence type="ECO:0000256" key="1">
    <source>
        <dbReference type="SAM" id="MobiDB-lite"/>
    </source>
</evidence>
<organism evidence="2">
    <name type="scientific">freshwater metagenome</name>
    <dbReference type="NCBI Taxonomy" id="449393"/>
    <lineage>
        <taxon>unclassified sequences</taxon>
        <taxon>metagenomes</taxon>
        <taxon>ecological metagenomes</taxon>
    </lineage>
</organism>
<sequence length="229" mass="24973">MKKFIALFLISILTLGTTSALAASPSAKPTPKESGKTTAKATKKPVVKKKVVKKKVVKKKAVKKKKKRKKLPPLAPVVCFGKGWPPSGFTQYGEVFAKIPTAAQLQCEASNNNSPSKVFLRTDLKNCDEFACGAVTVASENRCTWWEVTSTFERIDLSTGKIEATLGSLRTISKGTNAQDFQSIMLVSELRHKDADGKVLNNIKASNLAISCHHNPAPDLNIRNFFTPN</sequence>
<proteinExistence type="predicted"/>
<gene>
    <name evidence="2" type="ORF">UFOPK1951_00467</name>
</gene>